<dbReference type="Gene3D" id="3.80.10.10">
    <property type="entry name" value="Ribonuclease Inhibitor"/>
    <property type="match status" value="1"/>
</dbReference>
<dbReference type="InterPro" id="IPR055294">
    <property type="entry name" value="FBL60-like"/>
</dbReference>
<dbReference type="EMBL" id="JAAMPC010000001">
    <property type="protein sequence ID" value="KAG2329544.1"/>
    <property type="molecule type" value="Genomic_DNA"/>
</dbReference>
<dbReference type="SUPFAM" id="SSF52047">
    <property type="entry name" value="RNI-like"/>
    <property type="match status" value="1"/>
</dbReference>
<dbReference type="AlphaFoldDB" id="A0A8X8B951"/>
<dbReference type="PANTHER" id="PTHR31293">
    <property type="entry name" value="RNI-LIKE SUPERFAMILY PROTEIN"/>
    <property type="match status" value="1"/>
</dbReference>
<proteinExistence type="predicted"/>
<evidence type="ECO:0000259" key="1">
    <source>
        <dbReference type="SMART" id="SM00579"/>
    </source>
</evidence>
<comment type="caution">
    <text evidence="2">The sequence shown here is derived from an EMBL/GenBank/DDBJ whole genome shotgun (WGS) entry which is preliminary data.</text>
</comment>
<name>A0A8X8B951_BRACI</name>
<keyword evidence="3" id="KW-1185">Reference proteome</keyword>
<protein>
    <recommendedName>
        <fullName evidence="1">FBD domain-containing protein</fullName>
    </recommendedName>
</protein>
<reference evidence="2 3" key="1">
    <citation type="submission" date="2020-02" db="EMBL/GenBank/DDBJ databases">
        <authorList>
            <person name="Ma Q."/>
            <person name="Huang Y."/>
            <person name="Song X."/>
            <person name="Pei D."/>
        </authorList>
    </citation>
    <scope>NUCLEOTIDE SEQUENCE [LARGE SCALE GENOMIC DNA]</scope>
    <source>
        <strain evidence="2">Sxm20200214</strain>
        <tissue evidence="2">Leaf</tissue>
    </source>
</reference>
<organism evidence="2 3">
    <name type="scientific">Brassica carinata</name>
    <name type="common">Ethiopian mustard</name>
    <name type="synonym">Abyssinian cabbage</name>
    <dbReference type="NCBI Taxonomy" id="52824"/>
    <lineage>
        <taxon>Eukaryota</taxon>
        <taxon>Viridiplantae</taxon>
        <taxon>Streptophyta</taxon>
        <taxon>Embryophyta</taxon>
        <taxon>Tracheophyta</taxon>
        <taxon>Spermatophyta</taxon>
        <taxon>Magnoliopsida</taxon>
        <taxon>eudicotyledons</taxon>
        <taxon>Gunneridae</taxon>
        <taxon>Pentapetalae</taxon>
        <taxon>rosids</taxon>
        <taxon>malvids</taxon>
        <taxon>Brassicales</taxon>
        <taxon>Brassicaceae</taxon>
        <taxon>Brassiceae</taxon>
        <taxon>Brassica</taxon>
    </lineage>
</organism>
<feature type="domain" description="FBD" evidence="1">
    <location>
        <begin position="177"/>
        <end position="246"/>
    </location>
</feature>
<dbReference type="InterPro" id="IPR032675">
    <property type="entry name" value="LRR_dom_sf"/>
</dbReference>
<dbReference type="OrthoDB" id="612216at2759"/>
<evidence type="ECO:0000313" key="2">
    <source>
        <dbReference type="EMBL" id="KAG2329544.1"/>
    </source>
</evidence>
<evidence type="ECO:0000313" key="3">
    <source>
        <dbReference type="Proteomes" id="UP000886595"/>
    </source>
</evidence>
<sequence>MGCENWEFCSVSVFSLKKLTIFLDENPKSVSFDAPNLEYLEYSDNIAREYPKVNFSSLVEAHLGFHSLKIKVQMQTSQKKMATSWKVKKEKEIVGNATLICFFFLVVSGTFCCEATPVFNNLVQLTVESNSELGWDSLPPLLQNCPNLETLIFKGLVHKITDGCGNMCLCKPLKNPSCLSTSAVKVLKIILYMEIDDEGMEMEQIKQFLEKRPRLEQLVVYFNISYDPSVFDIPKKLHMCRTVQGKKKTKMRPMIHKLHPSTKQESKIPLKQEHLSNQITAFLVVSI</sequence>
<gene>
    <name evidence="2" type="ORF">Bca52824_000724</name>
</gene>
<accession>A0A8X8B951</accession>
<dbReference type="PANTHER" id="PTHR31293:SF12">
    <property type="entry name" value="RNI-LIKE SUPERFAMILY PROTEIN"/>
    <property type="match status" value="1"/>
</dbReference>
<dbReference type="SMART" id="SM00579">
    <property type="entry name" value="FBD"/>
    <property type="match status" value="1"/>
</dbReference>
<dbReference type="Proteomes" id="UP000886595">
    <property type="component" value="Unassembled WGS sequence"/>
</dbReference>
<dbReference type="InterPro" id="IPR006566">
    <property type="entry name" value="FBD"/>
</dbReference>